<dbReference type="Pfam" id="PF18913">
    <property type="entry name" value="FBPase_C"/>
    <property type="match status" value="1"/>
</dbReference>
<feature type="binding site" evidence="9">
    <location>
        <begin position="265"/>
        <end position="267"/>
    </location>
    <ligand>
        <name>substrate</name>
    </ligand>
</feature>
<dbReference type="InterPro" id="IPR020548">
    <property type="entry name" value="Fructose_bisphosphatase_AS"/>
</dbReference>
<dbReference type="Gene3D" id="3.30.540.10">
    <property type="entry name" value="Fructose-1,6-Bisphosphatase, subunit A, domain 1"/>
    <property type="match status" value="1"/>
</dbReference>
<comment type="caution">
    <text evidence="13">The sequence shown here is derived from an EMBL/GenBank/DDBJ whole genome shotgun (WGS) entry which is preliminary data.</text>
</comment>
<feature type="binding site" evidence="9">
    <location>
        <position position="124"/>
    </location>
    <ligand>
        <name>Mg(2+)</name>
        <dbReference type="ChEBI" id="CHEBI:18420"/>
        <label>1</label>
    </ligand>
</feature>
<dbReference type="InterPro" id="IPR000146">
    <property type="entry name" value="FBPase_class-1"/>
</dbReference>
<feature type="binding site" evidence="9">
    <location>
        <position position="277"/>
    </location>
    <ligand>
        <name>substrate</name>
    </ligand>
</feature>
<dbReference type="Proteomes" id="UP001500936">
    <property type="component" value="Unassembled WGS sequence"/>
</dbReference>
<evidence type="ECO:0000256" key="3">
    <source>
        <dbReference type="ARBA" id="ARBA00010941"/>
    </source>
</evidence>
<comment type="subunit">
    <text evidence="9">Homotetramer.</text>
</comment>
<gene>
    <name evidence="13" type="primary">fbp_3</name>
    <name evidence="9" type="synonym">fbp</name>
    <name evidence="13" type="ORF">GCM10023187_55750</name>
</gene>
<evidence type="ECO:0000256" key="8">
    <source>
        <dbReference type="ARBA" id="ARBA00023277"/>
    </source>
</evidence>
<evidence type="ECO:0000256" key="1">
    <source>
        <dbReference type="ARBA" id="ARBA00001273"/>
    </source>
</evidence>
<evidence type="ECO:0000256" key="2">
    <source>
        <dbReference type="ARBA" id="ARBA00005215"/>
    </source>
</evidence>
<dbReference type="Gene3D" id="3.40.190.80">
    <property type="match status" value="1"/>
</dbReference>
<protein>
    <recommendedName>
        <fullName evidence="9">Fructose-1,6-bisphosphatase class 1</fullName>
        <shortName evidence="9">FBPase class 1</shortName>
        <ecNumber evidence="9">3.1.3.11</ecNumber>
    </recommendedName>
    <alternativeName>
        <fullName evidence="9">D-fructose-1,6-bisphosphate 1-phosphohydrolase class 1</fullName>
    </alternativeName>
</protein>
<dbReference type="PIRSF" id="PIRSF000904">
    <property type="entry name" value="FBPtase_SBPase"/>
    <property type="match status" value="1"/>
</dbReference>
<dbReference type="PROSITE" id="PS00124">
    <property type="entry name" value="FBPASE"/>
    <property type="match status" value="1"/>
</dbReference>
<dbReference type="CDD" id="cd00354">
    <property type="entry name" value="FBPase"/>
    <property type="match status" value="1"/>
</dbReference>
<dbReference type="NCBIfam" id="NF006778">
    <property type="entry name" value="PRK09293.1-1"/>
    <property type="match status" value="1"/>
</dbReference>
<evidence type="ECO:0000313" key="14">
    <source>
        <dbReference type="Proteomes" id="UP001500936"/>
    </source>
</evidence>
<feature type="binding site" evidence="9">
    <location>
        <begin position="127"/>
        <end position="130"/>
    </location>
    <ligand>
        <name>substrate</name>
    </ligand>
</feature>
<feature type="binding site" evidence="9">
    <location>
        <position position="126"/>
    </location>
    <ligand>
        <name>Mg(2+)</name>
        <dbReference type="ChEBI" id="CHEBI:18420"/>
        <label>1</label>
    </ligand>
</feature>
<feature type="binding site" evidence="9">
    <location>
        <position position="247"/>
    </location>
    <ligand>
        <name>substrate</name>
    </ligand>
</feature>
<keyword evidence="6 9" id="KW-0378">Hydrolase</keyword>
<comment type="similarity">
    <text evidence="3 9 10">Belongs to the FBPase class 1 family.</text>
</comment>
<keyword evidence="7 9" id="KW-0460">Magnesium</keyword>
<dbReference type="Pfam" id="PF00316">
    <property type="entry name" value="FBPase"/>
    <property type="match status" value="1"/>
</dbReference>
<evidence type="ECO:0000313" key="13">
    <source>
        <dbReference type="EMBL" id="GAA4420466.1"/>
    </source>
</evidence>
<keyword evidence="14" id="KW-1185">Reference proteome</keyword>
<evidence type="ECO:0000256" key="10">
    <source>
        <dbReference type="RuleBase" id="RU000508"/>
    </source>
</evidence>
<proteinExistence type="inferred from homology"/>
<name>A0ABP8L1E5_9BACT</name>
<dbReference type="PANTHER" id="PTHR11556:SF35">
    <property type="entry name" value="SEDOHEPTULOSE-1,7-BISPHOSPHATASE, CHLOROPLASTIC"/>
    <property type="match status" value="1"/>
</dbReference>
<feature type="binding site" evidence="9">
    <location>
        <position position="127"/>
    </location>
    <ligand>
        <name>Mg(2+)</name>
        <dbReference type="ChEBI" id="CHEBI:18420"/>
        <label>2</label>
    </ligand>
</feature>
<comment type="pathway">
    <text evidence="2">Carbohydrate biosynthesis; Calvin cycle.</text>
</comment>
<feature type="binding site" evidence="9">
    <location>
        <position position="220"/>
    </location>
    <ligand>
        <name>substrate</name>
    </ligand>
</feature>
<comment type="catalytic activity">
    <reaction evidence="1 9">
        <text>beta-D-fructose 1,6-bisphosphate + H2O = beta-D-fructose 6-phosphate + phosphate</text>
        <dbReference type="Rhea" id="RHEA:11064"/>
        <dbReference type="ChEBI" id="CHEBI:15377"/>
        <dbReference type="ChEBI" id="CHEBI:32966"/>
        <dbReference type="ChEBI" id="CHEBI:43474"/>
        <dbReference type="ChEBI" id="CHEBI:57634"/>
        <dbReference type="EC" id="3.1.3.11"/>
    </reaction>
</comment>
<dbReference type="EC" id="3.1.3.11" evidence="9"/>
<feature type="binding site" evidence="9">
    <location>
        <position position="124"/>
    </location>
    <ligand>
        <name>Mg(2+)</name>
        <dbReference type="ChEBI" id="CHEBI:18420"/>
        <label>2</label>
    </ligand>
</feature>
<feature type="domain" description="Fructose-1-6-bisphosphatase class 1 C-terminal" evidence="12">
    <location>
        <begin position="213"/>
        <end position="330"/>
    </location>
</feature>
<comment type="cofactor">
    <cofactor evidence="9">
        <name>Mg(2+)</name>
        <dbReference type="ChEBI" id="CHEBI:18420"/>
    </cofactor>
    <text evidence="9">Binds 2 magnesium ions per subunit.</text>
</comment>
<dbReference type="InterPro" id="IPR044015">
    <property type="entry name" value="FBPase_C_dom"/>
</dbReference>
<dbReference type="PANTHER" id="PTHR11556">
    <property type="entry name" value="FRUCTOSE-1,6-BISPHOSPHATASE-RELATED"/>
    <property type="match status" value="1"/>
</dbReference>
<dbReference type="InterPro" id="IPR033391">
    <property type="entry name" value="FBPase_N"/>
</dbReference>
<comment type="subcellular location">
    <subcellularLocation>
        <location evidence="9">Cytoplasm</location>
    </subcellularLocation>
</comment>
<sequence length="334" mass="36989">MSTNMEPVKTYALPVGVTLDRYIMRKQSDFPFATGELSQLLRDIALAGKIINREINRAGLIDVTGAFGANNVQGECQQKLDVIANIRFIRALKNGGEACAIISEEDEEIIYTGNDHAKYVVAMDPLDGSSNIDVNVSIGTIFSIYRRVTPTGTRATIDDFMQGGRKQVAAGYILYGSSTMLVYTTGHGISGFTYDHSLGEFFLSHAEINSPVTGTIYSCNEGNYPMFPATVRDYVDSCRQKNFMARYIGSLVADFHRNMIKGGIYLYPPTEKTPKGKLRLLYECFPLAFLAEQAGGRASDGFRDILDMEPTHLHQRTPLYIGARQLVEELLGKM</sequence>
<dbReference type="RefSeq" id="WP_345271387.1">
    <property type="nucleotide sequence ID" value="NZ_BAABHB010000021.1"/>
</dbReference>
<evidence type="ECO:0000256" key="9">
    <source>
        <dbReference type="HAMAP-Rule" id="MF_01855"/>
    </source>
</evidence>
<dbReference type="SUPFAM" id="SSF56655">
    <property type="entry name" value="Carbohydrate phosphatase"/>
    <property type="match status" value="1"/>
</dbReference>
<reference evidence="14" key="1">
    <citation type="journal article" date="2019" name="Int. J. Syst. Evol. Microbiol.">
        <title>The Global Catalogue of Microorganisms (GCM) 10K type strain sequencing project: providing services to taxonomists for standard genome sequencing and annotation.</title>
        <authorList>
            <consortium name="The Broad Institute Genomics Platform"/>
            <consortium name="The Broad Institute Genome Sequencing Center for Infectious Disease"/>
            <person name="Wu L."/>
            <person name="Ma J."/>
        </authorList>
    </citation>
    <scope>NUCLEOTIDE SEQUENCE [LARGE SCALE GENOMIC DNA]</scope>
    <source>
        <strain evidence="14">JCM 17925</strain>
    </source>
</reference>
<keyword evidence="4 9" id="KW-0963">Cytoplasm</keyword>
<feature type="binding site" evidence="9">
    <location>
        <position position="283"/>
    </location>
    <ligand>
        <name>Mg(2+)</name>
        <dbReference type="ChEBI" id="CHEBI:18420"/>
        <label>2</label>
    </ligand>
</feature>
<feature type="binding site" evidence="9">
    <location>
        <position position="104"/>
    </location>
    <ligand>
        <name>Mg(2+)</name>
        <dbReference type="ChEBI" id="CHEBI:18420"/>
        <label>1</label>
    </ligand>
</feature>
<feature type="domain" description="Fructose-1-6-bisphosphatase class I N-terminal" evidence="11">
    <location>
        <begin position="18"/>
        <end position="205"/>
    </location>
</feature>
<dbReference type="HAMAP" id="MF_01855">
    <property type="entry name" value="FBPase_class1"/>
    <property type="match status" value="1"/>
</dbReference>
<evidence type="ECO:0000256" key="6">
    <source>
        <dbReference type="ARBA" id="ARBA00022801"/>
    </source>
</evidence>
<evidence type="ECO:0000256" key="4">
    <source>
        <dbReference type="ARBA" id="ARBA00022490"/>
    </source>
</evidence>
<keyword evidence="5 9" id="KW-0479">Metal-binding</keyword>
<dbReference type="PIRSF" id="PIRSF500210">
    <property type="entry name" value="FBPtase"/>
    <property type="match status" value="1"/>
</dbReference>
<evidence type="ECO:0000256" key="5">
    <source>
        <dbReference type="ARBA" id="ARBA00022723"/>
    </source>
</evidence>
<dbReference type="InterPro" id="IPR028343">
    <property type="entry name" value="FBPtase"/>
</dbReference>
<dbReference type="PRINTS" id="PR00115">
    <property type="entry name" value="F16BPHPHTASE"/>
</dbReference>
<accession>A0ABP8L1E5</accession>
<evidence type="ECO:0000259" key="12">
    <source>
        <dbReference type="Pfam" id="PF18913"/>
    </source>
</evidence>
<evidence type="ECO:0000256" key="7">
    <source>
        <dbReference type="ARBA" id="ARBA00022842"/>
    </source>
</evidence>
<dbReference type="EMBL" id="BAABHB010000021">
    <property type="protein sequence ID" value="GAA4420466.1"/>
    <property type="molecule type" value="Genomic_DNA"/>
</dbReference>
<evidence type="ECO:0000259" key="11">
    <source>
        <dbReference type="Pfam" id="PF00316"/>
    </source>
</evidence>
<organism evidence="13 14">
    <name type="scientific">Nibrella viscosa</name>
    <dbReference type="NCBI Taxonomy" id="1084524"/>
    <lineage>
        <taxon>Bacteria</taxon>
        <taxon>Pseudomonadati</taxon>
        <taxon>Bacteroidota</taxon>
        <taxon>Cytophagia</taxon>
        <taxon>Cytophagales</taxon>
        <taxon>Spirosomataceae</taxon>
        <taxon>Nibrella</taxon>
    </lineage>
</organism>
<keyword evidence="8 9" id="KW-0119">Carbohydrate metabolism</keyword>